<evidence type="ECO:0000259" key="1">
    <source>
        <dbReference type="Pfam" id="PF00156"/>
    </source>
</evidence>
<proteinExistence type="predicted"/>
<organism evidence="2 3">
    <name type="scientific">Paraburkholderia tuberum</name>
    <dbReference type="NCBI Taxonomy" id="157910"/>
    <lineage>
        <taxon>Bacteria</taxon>
        <taxon>Pseudomonadati</taxon>
        <taxon>Pseudomonadota</taxon>
        <taxon>Betaproteobacteria</taxon>
        <taxon>Burkholderiales</taxon>
        <taxon>Burkholderiaceae</taxon>
        <taxon>Paraburkholderia</taxon>
    </lineage>
</organism>
<dbReference type="Proteomes" id="UP000199365">
    <property type="component" value="Unassembled WGS sequence"/>
</dbReference>
<feature type="domain" description="Phosphoribosyltransferase" evidence="1">
    <location>
        <begin position="30"/>
        <end position="188"/>
    </location>
</feature>
<dbReference type="EMBL" id="FNKX01000003">
    <property type="protein sequence ID" value="SDR60194.1"/>
    <property type="molecule type" value="Genomic_DNA"/>
</dbReference>
<name>A0A1H1KD30_9BURK</name>
<dbReference type="CDD" id="cd06223">
    <property type="entry name" value="PRTases_typeI"/>
    <property type="match status" value="1"/>
</dbReference>
<dbReference type="SUPFAM" id="SSF53271">
    <property type="entry name" value="PRTase-like"/>
    <property type="match status" value="1"/>
</dbReference>
<sequence length="246" mass="26047">MRPIDGIVALATRTDVAGGKAMGNLFRDRADAGRQLAHALREYQGRGDLVVLALPRGGVPVAFEVARALHAKLDVLVVRKLGAPQDEELAMGAIATGGALHLERSVLRELQISDAQLADVIARETAELARRELAYRGECPPVPVQGKTVIVVDDGIATGASMHAALDALRSRHPARIVVAVPVSQSDACTAFEGIAHAFVSVLQPDWLMGIGGFYVNFDQTTDEEVRACLAAARGWEPEQGSDSAG</sequence>
<dbReference type="Gene3D" id="3.30.1310.20">
    <property type="entry name" value="PRTase-like"/>
    <property type="match status" value="1"/>
</dbReference>
<gene>
    <name evidence="2" type="ORF">SAMN05445850_7184</name>
</gene>
<dbReference type="InterPro" id="IPR029057">
    <property type="entry name" value="PRTase-like"/>
</dbReference>
<dbReference type="GO" id="GO:0016740">
    <property type="term" value="F:transferase activity"/>
    <property type="evidence" value="ECO:0007669"/>
    <property type="project" value="UniProtKB-KW"/>
</dbReference>
<dbReference type="InterPro" id="IPR000836">
    <property type="entry name" value="PRTase_dom"/>
</dbReference>
<protein>
    <submittedName>
        <fullName evidence="2">Putative phosphoribosyl transferase</fullName>
    </submittedName>
</protein>
<keyword evidence="2" id="KW-0808">Transferase</keyword>
<dbReference type="Pfam" id="PF00156">
    <property type="entry name" value="Pribosyltran"/>
    <property type="match status" value="1"/>
</dbReference>
<evidence type="ECO:0000313" key="2">
    <source>
        <dbReference type="EMBL" id="SDR60194.1"/>
    </source>
</evidence>
<evidence type="ECO:0000313" key="3">
    <source>
        <dbReference type="Proteomes" id="UP000199365"/>
    </source>
</evidence>
<reference evidence="3" key="1">
    <citation type="submission" date="2016-10" db="EMBL/GenBank/DDBJ databases">
        <authorList>
            <person name="Varghese N."/>
            <person name="Submissions S."/>
        </authorList>
    </citation>
    <scope>NUCLEOTIDE SEQUENCE [LARGE SCALE GENOMIC DNA]</scope>
    <source>
        <strain evidence="3">DUS833</strain>
    </source>
</reference>
<dbReference type="STRING" id="157910.SAMN05445850_7184"/>
<accession>A0A1H1KD30</accession>
<dbReference type="Gene3D" id="3.40.50.2020">
    <property type="match status" value="1"/>
</dbReference>
<dbReference type="AlphaFoldDB" id="A0A1H1KD30"/>
<keyword evidence="3" id="KW-1185">Reference proteome</keyword>